<protein>
    <submittedName>
        <fullName evidence="1">Uncharacterized protein</fullName>
    </submittedName>
</protein>
<keyword evidence="2" id="KW-1185">Reference proteome</keyword>
<name>A0A9J5WL92_SOLCO</name>
<gene>
    <name evidence="1" type="ORF">H5410_056090</name>
</gene>
<reference evidence="1 2" key="1">
    <citation type="submission" date="2020-09" db="EMBL/GenBank/DDBJ databases">
        <title>De no assembly of potato wild relative species, Solanum commersonii.</title>
        <authorList>
            <person name="Cho K."/>
        </authorList>
    </citation>
    <scope>NUCLEOTIDE SEQUENCE [LARGE SCALE GENOMIC DNA]</scope>
    <source>
        <strain evidence="1">LZ3.2</strain>
        <tissue evidence="1">Leaf</tissue>
    </source>
</reference>
<sequence length="141" mass="15964">MDVRYDLGNGVSCSQLAFGCIFKFKRAPKTSLMALVGPEGQSGTFSSSNKPQSRKNKILPIFVCYSPWIFFLRDKQSHFQVQTSPKAGKTRFFQFSYISPRIFGDRIFSWVSVMTLLMALVGPEKQTDAFLSSNDLQSRKI</sequence>
<dbReference type="Proteomes" id="UP000824120">
    <property type="component" value="Chromosome 11"/>
</dbReference>
<comment type="caution">
    <text evidence="1">The sequence shown here is derived from an EMBL/GenBank/DDBJ whole genome shotgun (WGS) entry which is preliminary data.</text>
</comment>
<dbReference type="AlphaFoldDB" id="A0A9J5WL92"/>
<accession>A0A9J5WL92</accession>
<evidence type="ECO:0000313" key="1">
    <source>
        <dbReference type="EMBL" id="KAG5575956.1"/>
    </source>
</evidence>
<organism evidence="1 2">
    <name type="scientific">Solanum commersonii</name>
    <name type="common">Commerson's wild potato</name>
    <name type="synonym">Commerson's nightshade</name>
    <dbReference type="NCBI Taxonomy" id="4109"/>
    <lineage>
        <taxon>Eukaryota</taxon>
        <taxon>Viridiplantae</taxon>
        <taxon>Streptophyta</taxon>
        <taxon>Embryophyta</taxon>
        <taxon>Tracheophyta</taxon>
        <taxon>Spermatophyta</taxon>
        <taxon>Magnoliopsida</taxon>
        <taxon>eudicotyledons</taxon>
        <taxon>Gunneridae</taxon>
        <taxon>Pentapetalae</taxon>
        <taxon>asterids</taxon>
        <taxon>lamiids</taxon>
        <taxon>Solanales</taxon>
        <taxon>Solanaceae</taxon>
        <taxon>Solanoideae</taxon>
        <taxon>Solaneae</taxon>
        <taxon>Solanum</taxon>
    </lineage>
</organism>
<evidence type="ECO:0000313" key="2">
    <source>
        <dbReference type="Proteomes" id="UP000824120"/>
    </source>
</evidence>
<dbReference type="PROSITE" id="PS51257">
    <property type="entry name" value="PROKAR_LIPOPROTEIN"/>
    <property type="match status" value="1"/>
</dbReference>
<proteinExistence type="predicted"/>
<dbReference type="EMBL" id="JACXVP010000011">
    <property type="protein sequence ID" value="KAG5575956.1"/>
    <property type="molecule type" value="Genomic_DNA"/>
</dbReference>